<dbReference type="PROSITE" id="PS00028">
    <property type="entry name" value="ZINC_FINGER_C2H2_1"/>
    <property type="match status" value="1"/>
</dbReference>
<evidence type="ECO:0000313" key="4">
    <source>
        <dbReference type="Proteomes" id="UP000594262"/>
    </source>
</evidence>
<dbReference type="InterPro" id="IPR013087">
    <property type="entry name" value="Znf_C2H2_type"/>
</dbReference>
<evidence type="ECO:0000259" key="2">
    <source>
        <dbReference type="PROSITE" id="PS50157"/>
    </source>
</evidence>
<protein>
    <recommendedName>
        <fullName evidence="2">C2H2-type domain-containing protein</fullName>
    </recommendedName>
</protein>
<keyword evidence="1" id="KW-0863">Zinc-finger</keyword>
<proteinExistence type="predicted"/>
<dbReference type="Gene3D" id="3.30.160.60">
    <property type="entry name" value="Classic Zinc Finger"/>
    <property type="match status" value="1"/>
</dbReference>
<dbReference type="SUPFAM" id="SSF57667">
    <property type="entry name" value="beta-beta-alpha zinc fingers"/>
    <property type="match status" value="1"/>
</dbReference>
<keyword evidence="1" id="KW-0479">Metal-binding</keyword>
<organism evidence="3 4">
    <name type="scientific">Clytia hemisphaerica</name>
    <dbReference type="NCBI Taxonomy" id="252671"/>
    <lineage>
        <taxon>Eukaryota</taxon>
        <taxon>Metazoa</taxon>
        <taxon>Cnidaria</taxon>
        <taxon>Hydrozoa</taxon>
        <taxon>Hydroidolina</taxon>
        <taxon>Leptothecata</taxon>
        <taxon>Obeliida</taxon>
        <taxon>Clytiidae</taxon>
        <taxon>Clytia</taxon>
    </lineage>
</organism>
<accession>A0A7M5XEE0</accession>
<name>A0A7M5XEE0_9CNID</name>
<dbReference type="PROSITE" id="PS50157">
    <property type="entry name" value="ZINC_FINGER_C2H2_2"/>
    <property type="match status" value="1"/>
</dbReference>
<evidence type="ECO:0000313" key="3">
    <source>
        <dbReference type="EnsemblMetazoa" id="CLYHEMP021727.1"/>
    </source>
</evidence>
<dbReference type="Proteomes" id="UP000594262">
    <property type="component" value="Unplaced"/>
</dbReference>
<dbReference type="GO" id="GO:0008270">
    <property type="term" value="F:zinc ion binding"/>
    <property type="evidence" value="ECO:0007669"/>
    <property type="project" value="UniProtKB-KW"/>
</dbReference>
<dbReference type="AlphaFoldDB" id="A0A7M5XEE0"/>
<evidence type="ECO:0000256" key="1">
    <source>
        <dbReference type="PROSITE-ProRule" id="PRU00042"/>
    </source>
</evidence>
<reference evidence="3" key="1">
    <citation type="submission" date="2021-01" db="UniProtKB">
        <authorList>
            <consortium name="EnsemblMetazoa"/>
        </authorList>
    </citation>
    <scope>IDENTIFICATION</scope>
</reference>
<sequence>MDKNPEEYKKENNDSVCAVKHESDLLLKKMLTLDIGEDESTMIAKALSPKESSLNVADTICTMIAKALSPKESSLNVADTICDNIAVKCDSKLTTYQCAKCKKYLPSMFLLALHDRTHTGLDPSECGKCGKCFCFCF</sequence>
<keyword evidence="4" id="KW-1185">Reference proteome</keyword>
<feature type="domain" description="C2H2-type" evidence="2">
    <location>
        <begin position="96"/>
        <end position="123"/>
    </location>
</feature>
<dbReference type="EnsemblMetazoa" id="CLYHEMT021727.1">
    <property type="protein sequence ID" value="CLYHEMP021727.1"/>
    <property type="gene ID" value="CLYHEMG021727"/>
</dbReference>
<dbReference type="InterPro" id="IPR036236">
    <property type="entry name" value="Znf_C2H2_sf"/>
</dbReference>
<keyword evidence="1" id="KW-0862">Zinc</keyword>